<reference evidence="8 9" key="1">
    <citation type="submission" date="2020-03" db="EMBL/GenBank/DDBJ databases">
        <authorList>
            <person name="Zhu W."/>
        </authorList>
    </citation>
    <scope>NUCLEOTIDE SEQUENCE [LARGE SCALE GENOMIC DNA]</scope>
    <source>
        <strain evidence="8 9">323-1</strain>
    </source>
</reference>
<dbReference type="Gene3D" id="2.60.40.3310">
    <property type="match status" value="1"/>
</dbReference>
<dbReference type="PANTHER" id="PTHR33420:SF3">
    <property type="entry name" value="FIMBRIAL SUBUNIT ELFA"/>
    <property type="match status" value="1"/>
</dbReference>
<dbReference type="Pfam" id="PF22003">
    <property type="entry name" value="MrkDrd"/>
    <property type="match status" value="1"/>
</dbReference>
<evidence type="ECO:0000256" key="5">
    <source>
        <dbReference type="SAM" id="SignalP"/>
    </source>
</evidence>
<dbReference type="InterPro" id="IPR000259">
    <property type="entry name" value="Adhesion_dom_fimbrial"/>
</dbReference>
<feature type="domain" description="MrkD-like receptor binding" evidence="7">
    <location>
        <begin position="35"/>
        <end position="184"/>
    </location>
</feature>
<dbReference type="InterPro" id="IPR036937">
    <property type="entry name" value="Adhesion_dom_fimbrial_sf"/>
</dbReference>
<feature type="domain" description="Fimbrial-type adhesion" evidence="6">
    <location>
        <begin position="187"/>
        <end position="340"/>
    </location>
</feature>
<gene>
    <name evidence="8" type="ORF">G8E00_07475</name>
</gene>
<name>A0A6G8RV88_9GAMM</name>
<keyword evidence="4" id="KW-0281">Fimbrium</keyword>
<evidence type="ECO:0000256" key="2">
    <source>
        <dbReference type="ARBA" id="ARBA00006671"/>
    </source>
</evidence>
<dbReference type="SUPFAM" id="SSF49401">
    <property type="entry name" value="Bacterial adhesins"/>
    <property type="match status" value="1"/>
</dbReference>
<keyword evidence="3 5" id="KW-0732">Signal</keyword>
<sequence length="340" mass="36478">MKYKILSGTLLLVGYALSSEAYAVCTQSNFTPQDVSMAVGRVVVRPSDAVGAVLRRAVFPMNRVSDAVVCDRGAPDTVTNTLVQNYPLSGLGDSIYTTNIEGIGIRLYREVTSEVGSSFSGYYPYTRTLASNTRYDVGNGNFIVEIIKIAPSTGSGALVPGRYSSYYLTKSPDRPLLTSSVYGNAITIASSSCEIRGQISQVVNLPTVNKVDFRGVGTTQGERDFNLNILCNGGGNSTSVIENNNISLSFDYNLVPNTTNVIENAAPAATKANGVGVQLVSKYQNSDRIVVKGEKIPLGSVNSNQTIEYNVPMLARYYQTEQNVSAGRVSSVSTVTINYD</sequence>
<dbReference type="EMBL" id="CP049801">
    <property type="protein sequence ID" value="QIO05801.1"/>
    <property type="molecule type" value="Genomic_DNA"/>
</dbReference>
<dbReference type="RefSeq" id="WP_166223251.1">
    <property type="nucleotide sequence ID" value="NZ_CP049801.1"/>
</dbReference>
<evidence type="ECO:0000256" key="4">
    <source>
        <dbReference type="ARBA" id="ARBA00023263"/>
    </source>
</evidence>
<dbReference type="GO" id="GO:0009289">
    <property type="term" value="C:pilus"/>
    <property type="evidence" value="ECO:0007669"/>
    <property type="project" value="UniProtKB-SubCell"/>
</dbReference>
<feature type="signal peptide" evidence="5">
    <location>
        <begin position="1"/>
        <end position="23"/>
    </location>
</feature>
<accession>A0A6G8RV88</accession>
<evidence type="ECO:0000256" key="3">
    <source>
        <dbReference type="ARBA" id="ARBA00022729"/>
    </source>
</evidence>
<dbReference type="KEGG" id="asha:G8E00_07475"/>
<proteinExistence type="inferred from homology"/>
<evidence type="ECO:0000256" key="1">
    <source>
        <dbReference type="ARBA" id="ARBA00004561"/>
    </source>
</evidence>
<dbReference type="InterPro" id="IPR008966">
    <property type="entry name" value="Adhesion_dom_sf"/>
</dbReference>
<evidence type="ECO:0000259" key="6">
    <source>
        <dbReference type="Pfam" id="PF00419"/>
    </source>
</evidence>
<keyword evidence="9" id="KW-1185">Reference proteome</keyword>
<comment type="subcellular location">
    <subcellularLocation>
        <location evidence="1">Fimbrium</location>
    </subcellularLocation>
</comment>
<dbReference type="Proteomes" id="UP000502297">
    <property type="component" value="Chromosome"/>
</dbReference>
<evidence type="ECO:0000313" key="9">
    <source>
        <dbReference type="Proteomes" id="UP000502297"/>
    </source>
</evidence>
<evidence type="ECO:0000259" key="7">
    <source>
        <dbReference type="Pfam" id="PF22003"/>
    </source>
</evidence>
<evidence type="ECO:0000313" key="8">
    <source>
        <dbReference type="EMBL" id="QIO05801.1"/>
    </source>
</evidence>
<comment type="similarity">
    <text evidence="2">Belongs to the fimbrial protein family.</text>
</comment>
<dbReference type="GO" id="GO:0043709">
    <property type="term" value="P:cell adhesion involved in single-species biofilm formation"/>
    <property type="evidence" value="ECO:0007669"/>
    <property type="project" value="TreeGrafter"/>
</dbReference>
<dbReference type="InterPro" id="IPR054160">
    <property type="entry name" value="MrkD_recept-bd"/>
</dbReference>
<dbReference type="PANTHER" id="PTHR33420">
    <property type="entry name" value="FIMBRIAL SUBUNIT ELFA-RELATED"/>
    <property type="match status" value="1"/>
</dbReference>
<organism evidence="8 9">
    <name type="scientific">Acinetobacter shaoyimingii</name>
    <dbReference type="NCBI Taxonomy" id="2715164"/>
    <lineage>
        <taxon>Bacteria</taxon>
        <taxon>Pseudomonadati</taxon>
        <taxon>Pseudomonadota</taxon>
        <taxon>Gammaproteobacteria</taxon>
        <taxon>Moraxellales</taxon>
        <taxon>Moraxellaceae</taxon>
        <taxon>Acinetobacter</taxon>
    </lineage>
</organism>
<dbReference type="AlphaFoldDB" id="A0A6G8RV88"/>
<dbReference type="Pfam" id="PF00419">
    <property type="entry name" value="Fimbrial"/>
    <property type="match status" value="1"/>
</dbReference>
<dbReference type="InterPro" id="IPR050263">
    <property type="entry name" value="Bact_Fimbrial_Adh_Pro"/>
</dbReference>
<protein>
    <submittedName>
        <fullName evidence="8">Type 1 fimbrial protein</fullName>
    </submittedName>
</protein>
<feature type="chain" id="PRO_5026026616" evidence="5">
    <location>
        <begin position="24"/>
        <end position="340"/>
    </location>
</feature>
<dbReference type="Gene3D" id="2.60.40.1090">
    <property type="entry name" value="Fimbrial-type adhesion domain"/>
    <property type="match status" value="1"/>
</dbReference>